<evidence type="ECO:0000256" key="1">
    <source>
        <dbReference type="SAM" id="MobiDB-lite"/>
    </source>
</evidence>
<feature type="compositionally biased region" description="Basic residues" evidence="1">
    <location>
        <begin position="85"/>
        <end position="98"/>
    </location>
</feature>
<accession>Q2QUB4</accession>
<feature type="domain" description="Integrase zinc-binding" evidence="2">
    <location>
        <begin position="246"/>
        <end position="297"/>
    </location>
</feature>
<proteinExistence type="predicted"/>
<reference evidence="3" key="2">
    <citation type="submission" date="2005-04" db="EMBL/GenBank/DDBJ databases">
        <authorList>
            <person name="Buell C.R."/>
            <person name="Wing R.A."/>
            <person name="McCombie W.A."/>
            <person name="Ouyang S."/>
        </authorList>
    </citation>
    <scope>NUCLEOTIDE SEQUENCE</scope>
</reference>
<dbReference type="AlphaFoldDB" id="Q2QUB4"/>
<dbReference type="Pfam" id="PF17921">
    <property type="entry name" value="Integrase_H2C2"/>
    <property type="match status" value="1"/>
</dbReference>
<protein>
    <submittedName>
        <fullName evidence="3">Retrotransposon protein, putative, Ty3-gypsy subclass</fullName>
    </submittedName>
</protein>
<name>Q2QUB4_ORYSJ</name>
<feature type="region of interest" description="Disordered" evidence="1">
    <location>
        <begin position="1"/>
        <end position="26"/>
    </location>
</feature>
<evidence type="ECO:0000259" key="2">
    <source>
        <dbReference type="Pfam" id="PF17921"/>
    </source>
</evidence>
<dbReference type="EMBL" id="DP000011">
    <property type="protein sequence ID" value="ABA97048.1"/>
    <property type="molecule type" value="Genomic_DNA"/>
</dbReference>
<organism evidence="3">
    <name type="scientific">Oryza sativa subsp. japonica</name>
    <name type="common">Rice</name>
    <dbReference type="NCBI Taxonomy" id="39947"/>
    <lineage>
        <taxon>Eukaryota</taxon>
        <taxon>Viridiplantae</taxon>
        <taxon>Streptophyta</taxon>
        <taxon>Embryophyta</taxon>
        <taxon>Tracheophyta</taxon>
        <taxon>Spermatophyta</taxon>
        <taxon>Magnoliopsida</taxon>
        <taxon>Liliopsida</taxon>
        <taxon>Poales</taxon>
        <taxon>Poaceae</taxon>
        <taxon>BOP clade</taxon>
        <taxon>Oryzoideae</taxon>
        <taxon>Oryzeae</taxon>
        <taxon>Oryzinae</taxon>
        <taxon>Oryza</taxon>
        <taxon>Oryza sativa</taxon>
    </lineage>
</organism>
<feature type="region of interest" description="Disordered" evidence="1">
    <location>
        <begin position="85"/>
        <end position="116"/>
    </location>
</feature>
<evidence type="ECO:0000313" key="3">
    <source>
        <dbReference type="EMBL" id="ABA97048.1"/>
    </source>
</evidence>
<reference evidence="3" key="1">
    <citation type="journal article" date="2005" name="BMC Biol.">
        <title>The sequence of rice chromosomes 11 and 12, rich in disease resistance genes and recent gene duplications.</title>
        <authorList>
            <consortium name="The rice chromosomes 11 and 12 sequencing consortia"/>
        </authorList>
    </citation>
    <scope>NUCLEOTIDE SEQUENCE [LARGE SCALE GENOMIC DNA]</scope>
</reference>
<dbReference type="PANTHER" id="PTHR48475">
    <property type="entry name" value="RIBONUCLEASE H"/>
    <property type="match status" value="1"/>
</dbReference>
<dbReference type="InterPro" id="IPR041588">
    <property type="entry name" value="Integrase_H2C2"/>
</dbReference>
<reference evidence="3" key="3">
    <citation type="submission" date="2006-01" db="EMBL/GenBank/DDBJ databases">
        <authorList>
            <person name="Buell R."/>
        </authorList>
    </citation>
    <scope>NUCLEOTIDE SEQUENCE</scope>
</reference>
<feature type="compositionally biased region" description="Basic residues" evidence="1">
    <location>
        <begin position="1"/>
        <end position="17"/>
    </location>
</feature>
<dbReference type="PANTHER" id="PTHR48475:SF2">
    <property type="entry name" value="RIBONUCLEASE H"/>
    <property type="match status" value="1"/>
</dbReference>
<sequence>MDRGGVRSKGRRGRGRPCRCDAGGGDGDVGRCTGTAKGAAGVGADETEGEAARATAFRRNTGDAVAWPGKRMAFRCRERWWQRRPAHRGRGRGGRRRNSGGNATVAGGDARPEVFAGNRGHAGEEEVAATLEEATARPAGVLIRRQGRLKTAGGTGERGRRRGGNDFYFGMNLSGRDTMDTQDVAMIEADWREPLIRFLTKQELPQDKDEAERISRRSRLYIIHETELYKKSPSGILQCCVSLEEGRQLLNDIHSGICGNHAAARTIVGKAYRQGFFWPTAVSDADKIVRTCEGCQFFARQTHLPA</sequence>
<dbReference type="Gene3D" id="1.10.340.70">
    <property type="match status" value="1"/>
</dbReference>
<gene>
    <name evidence="3" type="ordered locus">LOC_Os12g16830</name>
</gene>